<comment type="caution">
    <text evidence="4">The sequence shown here is derived from an EMBL/GenBank/DDBJ whole genome shotgun (WGS) entry which is preliminary data.</text>
</comment>
<feature type="region of interest" description="Disordered" evidence="2">
    <location>
        <begin position="270"/>
        <end position="315"/>
    </location>
</feature>
<feature type="domain" description="CCHC-type" evidence="3">
    <location>
        <begin position="263"/>
        <end position="279"/>
    </location>
</feature>
<keyword evidence="5" id="KW-1185">Reference proteome</keyword>
<keyword evidence="1" id="KW-0863">Zinc-finger</keyword>
<feature type="region of interest" description="Disordered" evidence="2">
    <location>
        <begin position="202"/>
        <end position="257"/>
    </location>
</feature>
<proteinExistence type="predicted"/>
<dbReference type="GO" id="GO:0008270">
    <property type="term" value="F:zinc ion binding"/>
    <property type="evidence" value="ECO:0007669"/>
    <property type="project" value="UniProtKB-KW"/>
</dbReference>
<evidence type="ECO:0000313" key="4">
    <source>
        <dbReference type="EMBL" id="GFZ19971.1"/>
    </source>
</evidence>
<dbReference type="GO" id="GO:0003676">
    <property type="term" value="F:nucleic acid binding"/>
    <property type="evidence" value="ECO:0007669"/>
    <property type="project" value="InterPro"/>
</dbReference>
<keyword evidence="1" id="KW-0479">Metal-binding</keyword>
<dbReference type="PANTHER" id="PTHR35046:SF18">
    <property type="entry name" value="RNA-DIRECTED DNA POLYMERASE"/>
    <property type="match status" value="1"/>
</dbReference>
<dbReference type="Gene3D" id="4.10.60.10">
    <property type="entry name" value="Zinc finger, CCHC-type"/>
    <property type="match status" value="1"/>
</dbReference>
<organism evidence="4 5">
    <name type="scientific">Actinidia rufa</name>
    <dbReference type="NCBI Taxonomy" id="165716"/>
    <lineage>
        <taxon>Eukaryota</taxon>
        <taxon>Viridiplantae</taxon>
        <taxon>Streptophyta</taxon>
        <taxon>Embryophyta</taxon>
        <taxon>Tracheophyta</taxon>
        <taxon>Spermatophyta</taxon>
        <taxon>Magnoliopsida</taxon>
        <taxon>eudicotyledons</taxon>
        <taxon>Gunneridae</taxon>
        <taxon>Pentapetalae</taxon>
        <taxon>asterids</taxon>
        <taxon>Ericales</taxon>
        <taxon>Actinidiaceae</taxon>
        <taxon>Actinidia</taxon>
    </lineage>
</organism>
<keyword evidence="1" id="KW-0862">Zinc</keyword>
<dbReference type="PANTHER" id="PTHR35046">
    <property type="entry name" value="ZINC KNUCKLE (CCHC-TYPE) FAMILY PROTEIN"/>
    <property type="match status" value="1"/>
</dbReference>
<dbReference type="InterPro" id="IPR036875">
    <property type="entry name" value="Znf_CCHC_sf"/>
</dbReference>
<accession>A0A7J0HAI6</accession>
<dbReference type="EMBL" id="BJWL01000028">
    <property type="protein sequence ID" value="GFZ19971.1"/>
    <property type="molecule type" value="Genomic_DNA"/>
</dbReference>
<dbReference type="Proteomes" id="UP000585474">
    <property type="component" value="Unassembled WGS sequence"/>
</dbReference>
<dbReference type="SUPFAM" id="SSF57756">
    <property type="entry name" value="Retrovirus zinc finger-like domains"/>
    <property type="match status" value="1"/>
</dbReference>
<feature type="compositionally biased region" description="Polar residues" evidence="2">
    <location>
        <begin position="226"/>
        <end position="252"/>
    </location>
</feature>
<dbReference type="Pfam" id="PF00098">
    <property type="entry name" value="zf-CCHC"/>
    <property type="match status" value="1"/>
</dbReference>
<dbReference type="SMART" id="SM00343">
    <property type="entry name" value="ZnF_C2HC"/>
    <property type="match status" value="1"/>
</dbReference>
<reference evidence="4 5" key="1">
    <citation type="submission" date="2019-07" db="EMBL/GenBank/DDBJ databases">
        <title>De Novo Assembly of kiwifruit Actinidia rufa.</title>
        <authorList>
            <person name="Sugita-Konishi S."/>
            <person name="Sato K."/>
            <person name="Mori E."/>
            <person name="Abe Y."/>
            <person name="Kisaki G."/>
            <person name="Hamano K."/>
            <person name="Suezawa K."/>
            <person name="Otani M."/>
            <person name="Fukuda T."/>
            <person name="Manabe T."/>
            <person name="Gomi K."/>
            <person name="Tabuchi M."/>
            <person name="Akimitsu K."/>
            <person name="Kataoka I."/>
        </authorList>
    </citation>
    <scope>NUCLEOTIDE SEQUENCE [LARGE SCALE GENOMIC DNA]</scope>
    <source>
        <strain evidence="5">cv. Fuchu</strain>
    </source>
</reference>
<evidence type="ECO:0000313" key="5">
    <source>
        <dbReference type="Proteomes" id="UP000585474"/>
    </source>
</evidence>
<feature type="region of interest" description="Disordered" evidence="2">
    <location>
        <begin position="55"/>
        <end position="126"/>
    </location>
</feature>
<feature type="compositionally biased region" description="Gly residues" evidence="2">
    <location>
        <begin position="102"/>
        <end position="125"/>
    </location>
</feature>
<feature type="compositionally biased region" description="Basic and acidic residues" evidence="2">
    <location>
        <begin position="65"/>
        <end position="75"/>
    </location>
</feature>
<sequence length="452" mass="50653">MLSVVDFSTTGKTFINEEATGETITRGEFRQFQQETQQILRDLQQAIAALLPREPCHGVGGQHQGRQERDHRGYDRGPVYPNRPPVYEDESSEDEAYAHEVFGGGHDQGGRGQRGRGQGNHGQGGHYQQELFRQYQECRQGVQTSEAYTEEFYRLSARNNLPESEDQQIARFVNGLRVAIRDQVSLQTLYSLNEAVTLAKKVESQQNRTNIRSQFSNRGKQPVPSPQSQLVTNSGSQTKAVTTGSTTHQGGNPNPYAKASGDKCYRCGEPGHRSNTCPKRATVNLVEPVPEEEDGGDDEGDVDPYSYDPNEFQDDEEGEYLGRSLVIQKLLLIPKRVDSSQRHKIFRGQCTINKRNDRKVVLGPLKESSVPKVPKEGGKSSVLLVHNEDEFDKEAKESKQIFAMVLIEEAPKTPPEVPIAVQPLIKEFQDLFPDELPAGLPPMRDIQHYILI</sequence>
<evidence type="ECO:0000256" key="1">
    <source>
        <dbReference type="PROSITE-ProRule" id="PRU00047"/>
    </source>
</evidence>
<dbReference type="AlphaFoldDB" id="A0A7J0HAI6"/>
<dbReference type="PROSITE" id="PS50158">
    <property type="entry name" value="ZF_CCHC"/>
    <property type="match status" value="1"/>
</dbReference>
<feature type="compositionally biased region" description="Acidic residues" evidence="2">
    <location>
        <begin position="289"/>
        <end position="302"/>
    </location>
</feature>
<dbReference type="OrthoDB" id="1934635at2759"/>
<dbReference type="InterPro" id="IPR001878">
    <property type="entry name" value="Znf_CCHC"/>
</dbReference>
<protein>
    <recommendedName>
        <fullName evidence="3">CCHC-type domain-containing protein</fullName>
    </recommendedName>
</protein>
<gene>
    <name evidence="4" type="ORF">Acr_28g0006760</name>
</gene>
<evidence type="ECO:0000256" key="2">
    <source>
        <dbReference type="SAM" id="MobiDB-lite"/>
    </source>
</evidence>
<evidence type="ECO:0000259" key="3">
    <source>
        <dbReference type="PROSITE" id="PS50158"/>
    </source>
</evidence>
<name>A0A7J0HAI6_9ERIC</name>
<feature type="compositionally biased region" description="Polar residues" evidence="2">
    <location>
        <begin position="204"/>
        <end position="219"/>
    </location>
</feature>